<evidence type="ECO:0000256" key="3">
    <source>
        <dbReference type="ARBA" id="ARBA00022448"/>
    </source>
</evidence>
<reference evidence="9" key="1">
    <citation type="journal article" date="2020" name="Stud. Mycol.">
        <title>101 Dothideomycetes genomes: a test case for predicting lifestyles and emergence of pathogens.</title>
        <authorList>
            <person name="Haridas S."/>
            <person name="Albert R."/>
            <person name="Binder M."/>
            <person name="Bloem J."/>
            <person name="Labutti K."/>
            <person name="Salamov A."/>
            <person name="Andreopoulos B."/>
            <person name="Baker S."/>
            <person name="Barry K."/>
            <person name="Bills G."/>
            <person name="Bluhm B."/>
            <person name="Cannon C."/>
            <person name="Castanera R."/>
            <person name="Culley D."/>
            <person name="Daum C."/>
            <person name="Ezra D."/>
            <person name="Gonzalez J."/>
            <person name="Henrissat B."/>
            <person name="Kuo A."/>
            <person name="Liang C."/>
            <person name="Lipzen A."/>
            <person name="Lutzoni F."/>
            <person name="Magnuson J."/>
            <person name="Mondo S."/>
            <person name="Nolan M."/>
            <person name="Ohm R."/>
            <person name="Pangilinan J."/>
            <person name="Park H.-J."/>
            <person name="Ramirez L."/>
            <person name="Alfaro M."/>
            <person name="Sun H."/>
            <person name="Tritt A."/>
            <person name="Yoshinaga Y."/>
            <person name="Zwiers L.-H."/>
            <person name="Turgeon B."/>
            <person name="Goodwin S."/>
            <person name="Spatafora J."/>
            <person name="Crous P."/>
            <person name="Grigoriev I."/>
        </authorList>
    </citation>
    <scope>NUCLEOTIDE SEQUENCE</scope>
    <source>
        <strain evidence="9">CBS 109.77</strain>
    </source>
</reference>
<accession>A0A6A6XE24</accession>
<feature type="transmembrane region" description="Helical" evidence="8">
    <location>
        <begin position="430"/>
        <end position="453"/>
    </location>
</feature>
<keyword evidence="5 8" id="KW-1133">Transmembrane helix</keyword>
<feature type="transmembrane region" description="Helical" evidence="8">
    <location>
        <begin position="187"/>
        <end position="208"/>
    </location>
</feature>
<dbReference type="InterPro" id="IPR002259">
    <property type="entry name" value="Eqnu_transpt"/>
</dbReference>
<dbReference type="GO" id="GO:0015205">
    <property type="term" value="F:nucleobase transmembrane transporter activity"/>
    <property type="evidence" value="ECO:0007669"/>
    <property type="project" value="TreeGrafter"/>
</dbReference>
<gene>
    <name evidence="9" type="ORF">K505DRAFT_275290</name>
</gene>
<dbReference type="GO" id="GO:0034257">
    <property type="term" value="F:nicotinamide riboside transmembrane transporter activity"/>
    <property type="evidence" value="ECO:0007669"/>
    <property type="project" value="TreeGrafter"/>
</dbReference>
<feature type="transmembrane region" description="Helical" evidence="8">
    <location>
        <begin position="92"/>
        <end position="109"/>
    </location>
</feature>
<evidence type="ECO:0000256" key="6">
    <source>
        <dbReference type="ARBA" id="ARBA00023136"/>
    </source>
</evidence>
<dbReference type="AlphaFoldDB" id="A0A6A6XE24"/>
<evidence type="ECO:0000256" key="5">
    <source>
        <dbReference type="ARBA" id="ARBA00022989"/>
    </source>
</evidence>
<dbReference type="OrthoDB" id="46396at2759"/>
<comment type="similarity">
    <text evidence="2">Belongs to the SLC29A/ENT transporter (TC 2.A.57) family.</text>
</comment>
<protein>
    <recommendedName>
        <fullName evidence="11">Nucleoside transporter family</fullName>
    </recommendedName>
</protein>
<evidence type="ECO:0000256" key="8">
    <source>
        <dbReference type="SAM" id="Phobius"/>
    </source>
</evidence>
<name>A0A6A6XE24_9PLEO</name>
<dbReference type="SUPFAM" id="SSF103473">
    <property type="entry name" value="MFS general substrate transporter"/>
    <property type="match status" value="1"/>
</dbReference>
<dbReference type="InterPro" id="IPR036259">
    <property type="entry name" value="MFS_trans_sf"/>
</dbReference>
<keyword evidence="4 8" id="KW-0812">Transmembrane</keyword>
<sequence length="455" mass="49727">MDRFRQARRKWLGEESEGPDASYQPLEGGSEGPDGEPIEHPAQQEFSWIDYLIFMLLGVAMLWAWNMFLAAAPYFQHRFASNEWLLRNFQSAELSVSTVGSFGSIIVLTKLQARASYPKRIIASLAINLIVFVFLAMSTRLFLGVSAGVYFAFLMTVVLGTSLAAALCQNGLFAYVSGFGREEYTQAIMIGQGIAGVLPCIAQIVSVLSVPERKAELGAPQESSTSAFAYFLTATVISTISLVAFVYLRSRHGSREHIRHALESDESGIGSESEDTKAVPLTRLLHKLSWLGGAVFLVYTITMMFPVFTGQIISVRDQVSAPRLFHPSSFIPLAFLFWNIGDLLGRLLPAIPALSLTAHPRILLILAISRLVFIPMYFLCNIGGKGAKIDSDAFYLLVVQVLFGISNGYVGSNCMMGFVEWVDVDEREAAGSFMSLCLVAGLTVGSFLSFLAAGS</sequence>
<feature type="transmembrane region" description="Helical" evidence="8">
    <location>
        <begin position="121"/>
        <end position="143"/>
    </location>
</feature>
<feature type="transmembrane region" description="Helical" evidence="8">
    <location>
        <begin position="392"/>
        <end position="410"/>
    </location>
</feature>
<organism evidence="9 10">
    <name type="scientific">Melanomma pulvis-pyrius CBS 109.77</name>
    <dbReference type="NCBI Taxonomy" id="1314802"/>
    <lineage>
        <taxon>Eukaryota</taxon>
        <taxon>Fungi</taxon>
        <taxon>Dikarya</taxon>
        <taxon>Ascomycota</taxon>
        <taxon>Pezizomycotina</taxon>
        <taxon>Dothideomycetes</taxon>
        <taxon>Pleosporomycetidae</taxon>
        <taxon>Pleosporales</taxon>
        <taxon>Melanommataceae</taxon>
        <taxon>Melanomma</taxon>
    </lineage>
</organism>
<comment type="subcellular location">
    <subcellularLocation>
        <location evidence="1">Membrane</location>
        <topology evidence="1">Multi-pass membrane protein</topology>
    </subcellularLocation>
</comment>
<feature type="transmembrane region" description="Helical" evidence="8">
    <location>
        <begin position="290"/>
        <end position="313"/>
    </location>
</feature>
<feature type="transmembrane region" description="Helical" evidence="8">
    <location>
        <begin position="51"/>
        <end position="72"/>
    </location>
</feature>
<dbReference type="PANTHER" id="PTHR10332">
    <property type="entry name" value="EQUILIBRATIVE NUCLEOSIDE TRANSPORTER"/>
    <property type="match status" value="1"/>
</dbReference>
<evidence type="ECO:0000256" key="7">
    <source>
        <dbReference type="SAM" id="MobiDB-lite"/>
    </source>
</evidence>
<keyword evidence="3" id="KW-0813">Transport</keyword>
<feature type="transmembrane region" description="Helical" evidence="8">
    <location>
        <begin position="149"/>
        <end position="175"/>
    </location>
</feature>
<dbReference type="PRINTS" id="PR01130">
    <property type="entry name" value="DERENTRNSPRT"/>
</dbReference>
<feature type="compositionally biased region" description="Basic residues" evidence="7">
    <location>
        <begin position="1"/>
        <end position="10"/>
    </location>
</feature>
<keyword evidence="6 8" id="KW-0472">Membrane</keyword>
<dbReference type="GO" id="GO:0000329">
    <property type="term" value="C:fungal-type vacuole membrane"/>
    <property type="evidence" value="ECO:0007669"/>
    <property type="project" value="TreeGrafter"/>
</dbReference>
<proteinExistence type="inferred from homology"/>
<evidence type="ECO:0000256" key="1">
    <source>
        <dbReference type="ARBA" id="ARBA00004141"/>
    </source>
</evidence>
<dbReference type="EMBL" id="MU001893">
    <property type="protein sequence ID" value="KAF2794374.1"/>
    <property type="molecule type" value="Genomic_DNA"/>
</dbReference>
<dbReference type="Proteomes" id="UP000799757">
    <property type="component" value="Unassembled WGS sequence"/>
</dbReference>
<dbReference type="PIRSF" id="PIRSF016379">
    <property type="entry name" value="ENT"/>
    <property type="match status" value="1"/>
</dbReference>
<feature type="transmembrane region" description="Helical" evidence="8">
    <location>
        <begin position="228"/>
        <end position="248"/>
    </location>
</feature>
<feature type="transmembrane region" description="Helical" evidence="8">
    <location>
        <begin position="362"/>
        <end position="380"/>
    </location>
</feature>
<evidence type="ECO:0000256" key="4">
    <source>
        <dbReference type="ARBA" id="ARBA00022692"/>
    </source>
</evidence>
<evidence type="ECO:0000256" key="2">
    <source>
        <dbReference type="ARBA" id="ARBA00007965"/>
    </source>
</evidence>
<evidence type="ECO:0008006" key="11">
    <source>
        <dbReference type="Google" id="ProtNLM"/>
    </source>
</evidence>
<evidence type="ECO:0000313" key="9">
    <source>
        <dbReference type="EMBL" id="KAF2794374.1"/>
    </source>
</evidence>
<keyword evidence="10" id="KW-1185">Reference proteome</keyword>
<dbReference type="PANTHER" id="PTHR10332:SF88">
    <property type="entry name" value="EQUILIBRATIVE NUCLEOSIDE TRANSPORTER 1, ISOFORM A"/>
    <property type="match status" value="1"/>
</dbReference>
<dbReference type="Pfam" id="PF01733">
    <property type="entry name" value="Nucleoside_tran"/>
    <property type="match status" value="1"/>
</dbReference>
<dbReference type="GO" id="GO:0005886">
    <property type="term" value="C:plasma membrane"/>
    <property type="evidence" value="ECO:0007669"/>
    <property type="project" value="TreeGrafter"/>
</dbReference>
<feature type="region of interest" description="Disordered" evidence="7">
    <location>
        <begin position="1"/>
        <end position="37"/>
    </location>
</feature>
<evidence type="ECO:0000313" key="10">
    <source>
        <dbReference type="Proteomes" id="UP000799757"/>
    </source>
</evidence>